<comment type="similarity">
    <text evidence="2 10">Belongs to the beta sliding clamp family.</text>
</comment>
<feature type="domain" description="DNA polymerase III beta sliding clamp N-terminal" evidence="11">
    <location>
        <begin position="1"/>
        <end position="130"/>
    </location>
</feature>
<dbReference type="SUPFAM" id="SSF55979">
    <property type="entry name" value="DNA clamp"/>
    <property type="match status" value="3"/>
</dbReference>
<dbReference type="NCBIfam" id="TIGR00663">
    <property type="entry name" value="dnan"/>
    <property type="match status" value="1"/>
</dbReference>
<dbReference type="GO" id="GO:0006271">
    <property type="term" value="P:DNA strand elongation involved in DNA replication"/>
    <property type="evidence" value="ECO:0007669"/>
    <property type="project" value="TreeGrafter"/>
</dbReference>
<dbReference type="OrthoDB" id="8421503at2"/>
<evidence type="ECO:0000256" key="3">
    <source>
        <dbReference type="ARBA" id="ARBA00021035"/>
    </source>
</evidence>
<evidence type="ECO:0000256" key="10">
    <source>
        <dbReference type="PIRNR" id="PIRNR000804"/>
    </source>
</evidence>
<reference evidence="14 15" key="1">
    <citation type="submission" date="2019-08" db="EMBL/GenBank/DDBJ databases">
        <title>In-depth cultivation of the pig gut microbiome towards novel bacterial diversity and tailored functional studies.</title>
        <authorList>
            <person name="Wylensek D."/>
            <person name="Hitch T.C.A."/>
            <person name="Clavel T."/>
        </authorList>
    </citation>
    <scope>NUCLEOTIDE SEQUENCE [LARGE SCALE GENOMIC DNA]</scope>
    <source>
        <strain evidence="14 15">Bifido-178-WT-2B</strain>
    </source>
</reference>
<evidence type="ECO:0000259" key="12">
    <source>
        <dbReference type="Pfam" id="PF02767"/>
    </source>
</evidence>
<evidence type="ECO:0000256" key="5">
    <source>
        <dbReference type="ARBA" id="ARBA00022679"/>
    </source>
</evidence>
<dbReference type="PANTHER" id="PTHR30478">
    <property type="entry name" value="DNA POLYMERASE III SUBUNIT BETA"/>
    <property type="match status" value="1"/>
</dbReference>
<dbReference type="Gene3D" id="3.70.10.10">
    <property type="match status" value="1"/>
</dbReference>
<dbReference type="InterPro" id="IPR022635">
    <property type="entry name" value="DNA_polIII_beta_C"/>
</dbReference>
<dbReference type="Pfam" id="PF00712">
    <property type="entry name" value="DNA_pol3_beta"/>
    <property type="match status" value="1"/>
</dbReference>
<comment type="caution">
    <text evidence="14">The sequence shown here is derived from an EMBL/GenBank/DDBJ whole genome shotgun (WGS) entry which is preliminary data.</text>
</comment>
<dbReference type="InterPro" id="IPR001001">
    <property type="entry name" value="DNA_polIII_beta"/>
</dbReference>
<evidence type="ECO:0000256" key="6">
    <source>
        <dbReference type="ARBA" id="ARBA00022695"/>
    </source>
</evidence>
<feature type="domain" description="DNA polymerase III beta sliding clamp central" evidence="12">
    <location>
        <begin position="140"/>
        <end position="254"/>
    </location>
</feature>
<dbReference type="GO" id="GO:0003677">
    <property type="term" value="F:DNA binding"/>
    <property type="evidence" value="ECO:0007669"/>
    <property type="project" value="UniProtKB-UniRule"/>
</dbReference>
<keyword evidence="8 10" id="KW-0239">DNA-directed DNA polymerase</keyword>
<dbReference type="AlphaFoldDB" id="A0A6A8MEV1"/>
<keyword evidence="5 10" id="KW-0808">Transferase</keyword>
<organism evidence="14 15">
    <name type="scientific">Lactobacillus porci</name>
    <dbReference type="NCBI Taxonomy" id="2012477"/>
    <lineage>
        <taxon>Bacteria</taxon>
        <taxon>Bacillati</taxon>
        <taxon>Bacillota</taxon>
        <taxon>Bacilli</taxon>
        <taxon>Lactobacillales</taxon>
        <taxon>Lactobacillaceae</taxon>
        <taxon>Lactobacillus</taxon>
    </lineage>
</organism>
<dbReference type="GO" id="GO:0008408">
    <property type="term" value="F:3'-5' exonuclease activity"/>
    <property type="evidence" value="ECO:0007669"/>
    <property type="project" value="InterPro"/>
</dbReference>
<dbReference type="InterPro" id="IPR022634">
    <property type="entry name" value="DNA_polIII_beta_N"/>
</dbReference>
<dbReference type="InterPro" id="IPR046938">
    <property type="entry name" value="DNA_clamp_sf"/>
</dbReference>
<dbReference type="PANTHER" id="PTHR30478:SF0">
    <property type="entry name" value="BETA SLIDING CLAMP"/>
    <property type="match status" value="1"/>
</dbReference>
<dbReference type="Pfam" id="PF02768">
    <property type="entry name" value="DNA_pol3_beta_3"/>
    <property type="match status" value="1"/>
</dbReference>
<evidence type="ECO:0000256" key="2">
    <source>
        <dbReference type="ARBA" id="ARBA00010752"/>
    </source>
</evidence>
<evidence type="ECO:0000313" key="14">
    <source>
        <dbReference type="EMBL" id="MST87313.1"/>
    </source>
</evidence>
<dbReference type="Gene3D" id="3.10.150.10">
    <property type="entry name" value="DNA Polymerase III, subunit A, domain 2"/>
    <property type="match status" value="1"/>
</dbReference>
<evidence type="ECO:0000256" key="8">
    <source>
        <dbReference type="ARBA" id="ARBA00022932"/>
    </source>
</evidence>
<dbReference type="SMART" id="SM00480">
    <property type="entry name" value="POL3Bc"/>
    <property type="match status" value="1"/>
</dbReference>
<dbReference type="Pfam" id="PF02767">
    <property type="entry name" value="DNA_pol3_beta_2"/>
    <property type="match status" value="1"/>
</dbReference>
<evidence type="ECO:0000259" key="11">
    <source>
        <dbReference type="Pfam" id="PF00712"/>
    </source>
</evidence>
<dbReference type="InterPro" id="IPR022637">
    <property type="entry name" value="DNA_polIII_beta_cen"/>
</dbReference>
<sequence length="385" mass="41935">MKFTVDRSLFINKLNDVLKAVSSRASIPILTGIKLDLDENRLLLTGSDTDISIEAAIPTKTSEGEKNADLIFFSAGSVVVNAHFFSEIVKKLPNTTFDFEVKEGLQIQIVSGDADYTINGLDASSYPRLPEISDEASFSVRGKTLQDLINATVFAVSTQDSRPALTGVNFTFAQDHIKAVATDSHRLSQRTMATEDGPASEVSMILPGKNLQDLAQIIGESDPELKIFLGDSQVMFKIDSLNFYTRLLEGVYPDVDRLLPASSTTHVQFDIADLSSTLSRASLVTHANRNNAVQMKLDVANGQVTVSGNSPEIGKVEEKVGFANLDGRDLSISFNPDYMQAALRAARSVADAVKINFTEPLRPFTVVPAKEGVEFVQLITPIRTF</sequence>
<name>A0A6A8MEV1_9LACO</name>
<feature type="domain" description="DNA polymerase III beta sliding clamp C-terminal" evidence="13">
    <location>
        <begin position="257"/>
        <end position="382"/>
    </location>
</feature>
<keyword evidence="4 10" id="KW-0963">Cytoplasm</keyword>
<evidence type="ECO:0000256" key="9">
    <source>
        <dbReference type="ARBA" id="ARBA00023125"/>
    </source>
</evidence>
<comment type="function">
    <text evidence="10">Confers DNA tethering and processivity to DNA polymerases and other proteins. Acts as a clamp, forming a ring around DNA (a reaction catalyzed by the clamp-loading complex) which diffuses in an ATP-independent manner freely and bidirectionally along dsDNA. Initially characterized for its ability to contact the catalytic subunit of DNA polymerase III (Pol III), a complex, multichain enzyme responsible for most of the replicative synthesis in bacteria; Pol III exhibits 3'-5' exonuclease proofreading activity. The beta chain is required for initiation of replication as well as for processivity of DNA replication.</text>
</comment>
<comment type="subunit">
    <text evidence="10">Forms a ring-shaped head-to-tail homodimer around DNA.</text>
</comment>
<dbReference type="Proteomes" id="UP000438120">
    <property type="component" value="Unassembled WGS sequence"/>
</dbReference>
<keyword evidence="9" id="KW-0238">DNA-binding</keyword>
<keyword evidence="7 10" id="KW-0235">DNA replication</keyword>
<dbReference type="PIRSF" id="PIRSF000804">
    <property type="entry name" value="DNA_pol_III_b"/>
    <property type="match status" value="1"/>
</dbReference>
<dbReference type="GO" id="GO:0009360">
    <property type="term" value="C:DNA polymerase III complex"/>
    <property type="evidence" value="ECO:0007669"/>
    <property type="project" value="InterPro"/>
</dbReference>
<keyword evidence="15" id="KW-1185">Reference proteome</keyword>
<dbReference type="EMBL" id="VUMX01000016">
    <property type="protein sequence ID" value="MST87313.1"/>
    <property type="molecule type" value="Genomic_DNA"/>
</dbReference>
<evidence type="ECO:0000313" key="15">
    <source>
        <dbReference type="Proteomes" id="UP000438120"/>
    </source>
</evidence>
<dbReference type="GO" id="GO:0005737">
    <property type="term" value="C:cytoplasm"/>
    <property type="evidence" value="ECO:0007669"/>
    <property type="project" value="UniProtKB-SubCell"/>
</dbReference>
<gene>
    <name evidence="14" type="primary">dnaN</name>
    <name evidence="14" type="ORF">FYJ62_06620</name>
</gene>
<dbReference type="GO" id="GO:0003887">
    <property type="term" value="F:DNA-directed DNA polymerase activity"/>
    <property type="evidence" value="ECO:0007669"/>
    <property type="project" value="UniProtKB-UniRule"/>
</dbReference>
<dbReference type="RefSeq" id="WP_154548925.1">
    <property type="nucleotide sequence ID" value="NZ_JBKZBY010000021.1"/>
</dbReference>
<keyword evidence="6 10" id="KW-0548">Nucleotidyltransferase</keyword>
<proteinExistence type="inferred from homology"/>
<evidence type="ECO:0000256" key="4">
    <source>
        <dbReference type="ARBA" id="ARBA00022490"/>
    </source>
</evidence>
<evidence type="ECO:0000259" key="13">
    <source>
        <dbReference type="Pfam" id="PF02768"/>
    </source>
</evidence>
<evidence type="ECO:0000256" key="7">
    <source>
        <dbReference type="ARBA" id="ARBA00022705"/>
    </source>
</evidence>
<protein>
    <recommendedName>
        <fullName evidence="3 10">Beta sliding clamp</fullName>
    </recommendedName>
</protein>
<comment type="subcellular location">
    <subcellularLocation>
        <location evidence="1 10">Cytoplasm</location>
    </subcellularLocation>
</comment>
<dbReference type="CDD" id="cd00140">
    <property type="entry name" value="beta_clamp"/>
    <property type="match status" value="1"/>
</dbReference>
<evidence type="ECO:0000256" key="1">
    <source>
        <dbReference type="ARBA" id="ARBA00004496"/>
    </source>
</evidence>
<accession>A0A6A8MEV1</accession>